<organism evidence="3 4">
    <name type="scientific">Pyruvatibacter mobilis</name>
    <dbReference type="NCBI Taxonomy" id="1712261"/>
    <lineage>
        <taxon>Bacteria</taxon>
        <taxon>Pseudomonadati</taxon>
        <taxon>Pseudomonadota</taxon>
        <taxon>Alphaproteobacteria</taxon>
        <taxon>Hyphomicrobiales</taxon>
        <taxon>Parvibaculaceae</taxon>
        <taxon>Pyruvatibacter</taxon>
    </lineage>
</organism>
<dbReference type="SUPFAM" id="SSF82771">
    <property type="entry name" value="GIY-YIG endonuclease"/>
    <property type="match status" value="1"/>
</dbReference>
<dbReference type="Proteomes" id="UP000470384">
    <property type="component" value="Unassembled WGS sequence"/>
</dbReference>
<comment type="caution">
    <text evidence="3">The sequence shown here is derived from an EMBL/GenBank/DDBJ whole genome shotgun (WGS) entry which is preliminary data.</text>
</comment>
<evidence type="ECO:0000259" key="2">
    <source>
        <dbReference type="PROSITE" id="PS50164"/>
    </source>
</evidence>
<dbReference type="Gene3D" id="3.40.1440.10">
    <property type="entry name" value="GIY-YIG endonuclease"/>
    <property type="match status" value="1"/>
</dbReference>
<reference evidence="3 4" key="1">
    <citation type="journal article" date="2016" name="Int. J. Syst. Evol. Microbiol.">
        <title>Pyruvatibacter mobilis gen. nov., sp. nov., a marine bacterium from the culture broth of Picochlorum sp. 122.</title>
        <authorList>
            <person name="Wang G."/>
            <person name="Tang M."/>
            <person name="Wu H."/>
            <person name="Dai S."/>
            <person name="Li T."/>
            <person name="Chen C."/>
            <person name="He H."/>
            <person name="Fan J."/>
            <person name="Xiang W."/>
            <person name="Li X."/>
        </authorList>
    </citation>
    <scope>NUCLEOTIDE SEQUENCE [LARGE SCALE GENOMIC DNA]</scope>
    <source>
        <strain evidence="3 4">GYP-11</strain>
    </source>
</reference>
<comment type="similarity">
    <text evidence="1">Belongs to the UPF0213 family.</text>
</comment>
<dbReference type="EMBL" id="WXYQ01000007">
    <property type="protein sequence ID" value="NBG96211.1"/>
    <property type="molecule type" value="Genomic_DNA"/>
</dbReference>
<dbReference type="AlphaFoldDB" id="A0A845QDU5"/>
<dbReference type="PROSITE" id="PS50164">
    <property type="entry name" value="GIY_YIG"/>
    <property type="match status" value="1"/>
</dbReference>
<dbReference type="RefSeq" id="WP_160588279.1">
    <property type="nucleotide sequence ID" value="NZ_BMHN01000001.1"/>
</dbReference>
<dbReference type="InterPro" id="IPR050190">
    <property type="entry name" value="UPF0213_domain"/>
</dbReference>
<dbReference type="OrthoDB" id="287318at2"/>
<gene>
    <name evidence="3" type="ORF">GTQ45_10755</name>
</gene>
<dbReference type="GeneID" id="300655360"/>
<dbReference type="Pfam" id="PF01541">
    <property type="entry name" value="GIY-YIG"/>
    <property type="match status" value="1"/>
</dbReference>
<evidence type="ECO:0000313" key="4">
    <source>
        <dbReference type="Proteomes" id="UP000470384"/>
    </source>
</evidence>
<evidence type="ECO:0000313" key="3">
    <source>
        <dbReference type="EMBL" id="NBG96211.1"/>
    </source>
</evidence>
<proteinExistence type="inferred from homology"/>
<protein>
    <submittedName>
        <fullName evidence="3">GIY-YIG nuclease family protein</fullName>
    </submittedName>
</protein>
<dbReference type="CDD" id="cd10448">
    <property type="entry name" value="GIY-YIG_unchar_3"/>
    <property type="match status" value="1"/>
</dbReference>
<dbReference type="SMART" id="SM00465">
    <property type="entry name" value="GIYc"/>
    <property type="match status" value="1"/>
</dbReference>
<dbReference type="PANTHER" id="PTHR34477">
    <property type="entry name" value="UPF0213 PROTEIN YHBQ"/>
    <property type="match status" value="1"/>
</dbReference>
<dbReference type="PANTHER" id="PTHR34477:SF5">
    <property type="entry name" value="BSL5627 PROTEIN"/>
    <property type="match status" value="1"/>
</dbReference>
<dbReference type="InterPro" id="IPR000305">
    <property type="entry name" value="GIY-YIG_endonuc"/>
</dbReference>
<dbReference type="InterPro" id="IPR035901">
    <property type="entry name" value="GIY-YIG_endonuc_sf"/>
</dbReference>
<feature type="domain" description="GIY-YIG" evidence="2">
    <location>
        <begin position="1"/>
        <end position="77"/>
    </location>
</feature>
<keyword evidence="4" id="KW-1185">Reference proteome</keyword>
<sequence>MAFFVYILTNKPGGTLYVGYTDDLARRLTEHQSKGAPGFSARYNLLRLVHFEAFDSREEARQRERRLKHWIRDWKVSLIEADNPDWDDLTGRVPHF</sequence>
<accession>A0A845QDU5</accession>
<name>A0A845QDU5_9HYPH</name>
<evidence type="ECO:0000256" key="1">
    <source>
        <dbReference type="ARBA" id="ARBA00007435"/>
    </source>
</evidence>